<feature type="signal peptide" evidence="1">
    <location>
        <begin position="1"/>
        <end position="23"/>
    </location>
</feature>
<keyword evidence="1" id="KW-0732">Signal</keyword>
<proteinExistence type="predicted"/>
<dbReference type="EMBL" id="FUFT01000005">
    <property type="protein sequence ID" value="SJL84443.1"/>
    <property type="molecule type" value="Genomic_DNA"/>
</dbReference>
<evidence type="ECO:0000256" key="1">
    <source>
        <dbReference type="SAM" id="SignalP"/>
    </source>
</evidence>
<reference evidence="3 4" key="1">
    <citation type="submission" date="2017-02" db="EMBL/GenBank/DDBJ databases">
        <authorList>
            <person name="Peterson S.W."/>
        </authorList>
    </citation>
    <scope>NUCLEOTIDE SEQUENCE [LARGE SCALE GENOMIC DNA]</scope>
    <source>
        <strain evidence="3 4">CECT 9027</strain>
    </source>
</reference>
<dbReference type="RefSeq" id="WP_159439142.1">
    <property type="nucleotide sequence ID" value="NZ_AP024888.1"/>
</dbReference>
<name>A0A1R4B691_9VIBR</name>
<sequence length="125" mass="13659">MRKFALMTLFSVLAAGTSSMAMAADSQPAAQSQQQAQHAPISDDMLGQFFDAQQSVQTISQRAIKKLGQTKDKDAAENIRQKANEEMVNAVKDTGLSVKDFNGIARALQSDEKLRKRLSSIQQNS</sequence>
<dbReference type="OrthoDB" id="6900175at2"/>
<evidence type="ECO:0000313" key="3">
    <source>
        <dbReference type="EMBL" id="SJL84443.1"/>
    </source>
</evidence>
<feature type="chain" id="PRO_5012593812" description="DUF4168 domain-containing protein" evidence="1">
    <location>
        <begin position="24"/>
        <end position="125"/>
    </location>
</feature>
<evidence type="ECO:0000313" key="4">
    <source>
        <dbReference type="Proteomes" id="UP000189475"/>
    </source>
</evidence>
<dbReference type="AlphaFoldDB" id="A0A1R4B691"/>
<dbReference type="STRING" id="1918946.VPAL9027_02427"/>
<protein>
    <recommendedName>
        <fullName evidence="2">DUF4168 domain-containing protein</fullName>
    </recommendedName>
</protein>
<accession>A0A1R4B691</accession>
<dbReference type="InterPro" id="IPR025433">
    <property type="entry name" value="DUF4168"/>
</dbReference>
<dbReference type="Proteomes" id="UP000189475">
    <property type="component" value="Unassembled WGS sequence"/>
</dbReference>
<gene>
    <name evidence="3" type="ORF">VPAL9027_02427</name>
</gene>
<feature type="domain" description="DUF4168" evidence="2">
    <location>
        <begin position="42"/>
        <end position="117"/>
    </location>
</feature>
<keyword evidence="4" id="KW-1185">Reference proteome</keyword>
<dbReference type="Pfam" id="PF13767">
    <property type="entry name" value="DUF4168"/>
    <property type="match status" value="1"/>
</dbReference>
<organism evidence="3 4">
    <name type="scientific">Vibrio palustris</name>
    <dbReference type="NCBI Taxonomy" id="1918946"/>
    <lineage>
        <taxon>Bacteria</taxon>
        <taxon>Pseudomonadati</taxon>
        <taxon>Pseudomonadota</taxon>
        <taxon>Gammaproteobacteria</taxon>
        <taxon>Vibrionales</taxon>
        <taxon>Vibrionaceae</taxon>
        <taxon>Vibrio</taxon>
    </lineage>
</organism>
<evidence type="ECO:0000259" key="2">
    <source>
        <dbReference type="Pfam" id="PF13767"/>
    </source>
</evidence>